<dbReference type="Pfam" id="PF26515">
    <property type="entry name" value="Ig_halo_2"/>
    <property type="match status" value="1"/>
</dbReference>
<reference evidence="2 3" key="1">
    <citation type="submission" date="2018-11" db="EMBL/GenBank/DDBJ databases">
        <title>Taxonoimc description of Halomarina strain SPP-AMP-1.</title>
        <authorList>
            <person name="Pal Y."/>
            <person name="Srinivasana K."/>
            <person name="Verma A."/>
            <person name="Kumar P."/>
        </authorList>
    </citation>
    <scope>NUCLEOTIDE SEQUENCE [LARGE SCALE GENOMIC DNA]</scope>
    <source>
        <strain evidence="2 3">SPP-AMP-1</strain>
    </source>
</reference>
<name>A0A3P3RDK6_9EURY</name>
<dbReference type="OrthoDB" id="183473at2157"/>
<evidence type="ECO:0000256" key="1">
    <source>
        <dbReference type="SAM" id="MobiDB-lite"/>
    </source>
</evidence>
<proteinExistence type="predicted"/>
<protein>
    <submittedName>
        <fullName evidence="2">Uncharacterized protein</fullName>
    </submittedName>
</protein>
<dbReference type="EMBL" id="RRCH01000014">
    <property type="protein sequence ID" value="RRJ31404.1"/>
    <property type="molecule type" value="Genomic_DNA"/>
</dbReference>
<dbReference type="RefSeq" id="WP_124954356.1">
    <property type="nucleotide sequence ID" value="NZ_RRCH01000014.1"/>
</dbReference>
<accession>A0A3P3RDK6</accession>
<evidence type="ECO:0000313" key="2">
    <source>
        <dbReference type="EMBL" id="RRJ31404.1"/>
    </source>
</evidence>
<dbReference type="Proteomes" id="UP000282322">
    <property type="component" value="Unassembled WGS sequence"/>
</dbReference>
<gene>
    <name evidence="2" type="ORF">EIK79_06705</name>
</gene>
<keyword evidence="3" id="KW-1185">Reference proteome</keyword>
<comment type="caution">
    <text evidence="2">The sequence shown here is derived from an EMBL/GenBank/DDBJ whole genome shotgun (WGS) entry which is preliminary data.</text>
</comment>
<dbReference type="InterPro" id="IPR058994">
    <property type="entry name" value="Ig-containing_halobact"/>
</dbReference>
<organism evidence="2 3">
    <name type="scientific">Halocatena pleomorpha</name>
    <dbReference type="NCBI Taxonomy" id="1785090"/>
    <lineage>
        <taxon>Archaea</taxon>
        <taxon>Methanobacteriati</taxon>
        <taxon>Methanobacteriota</taxon>
        <taxon>Stenosarchaea group</taxon>
        <taxon>Halobacteria</taxon>
        <taxon>Halobacteriales</taxon>
        <taxon>Natronomonadaceae</taxon>
        <taxon>Halocatena</taxon>
    </lineage>
</organism>
<sequence>MVSRRTIIFIAGLILLSGLSMIAGEAVDAPPTMTATNDGDTTYRVTAYTVEDRRTALLMNFAVTTRDGERRLATLSQLIWPDGFRNVTLADDGIPTQGISVDPGEAVTTTIDGWTPGNVTVYVVEDLGNNETHVRTSLETCTKRGQEHHMTFEENGGGRTSVCGSSIDRLLP</sequence>
<dbReference type="AlphaFoldDB" id="A0A3P3RDK6"/>
<evidence type="ECO:0000313" key="3">
    <source>
        <dbReference type="Proteomes" id="UP000282322"/>
    </source>
</evidence>
<feature type="region of interest" description="Disordered" evidence="1">
    <location>
        <begin position="151"/>
        <end position="172"/>
    </location>
</feature>